<keyword evidence="3" id="KW-1185">Reference proteome</keyword>
<comment type="caution">
    <text evidence="2">The sequence shown here is derived from an EMBL/GenBank/DDBJ whole genome shotgun (WGS) entry which is preliminary data.</text>
</comment>
<reference evidence="3" key="1">
    <citation type="submission" date="2013-09" db="EMBL/GenBank/DDBJ databases">
        <title>Corchorus olitorius genome sequencing.</title>
        <authorList>
            <person name="Alam M."/>
            <person name="Haque M.S."/>
            <person name="Islam M.S."/>
            <person name="Emdad E.M."/>
            <person name="Islam M.M."/>
            <person name="Ahmed B."/>
            <person name="Halim A."/>
            <person name="Hossen Q.M.M."/>
            <person name="Hossain M.Z."/>
            <person name="Ahmed R."/>
            <person name="Khan M.M."/>
            <person name="Islam R."/>
            <person name="Rashid M.M."/>
            <person name="Khan S.A."/>
            <person name="Rahman M.S."/>
            <person name="Alam M."/>
            <person name="Yahiya A.S."/>
            <person name="Khan M.S."/>
            <person name="Azam M.S."/>
            <person name="Haque T."/>
            <person name="Lashkar M.Z.H."/>
            <person name="Akhand A.I."/>
            <person name="Morshed G."/>
            <person name="Roy S."/>
            <person name="Uddin K.S."/>
            <person name="Rabeya T."/>
            <person name="Hossain A.S."/>
            <person name="Chowdhury A."/>
            <person name="Snigdha A.R."/>
            <person name="Mortoza M.S."/>
            <person name="Matin S.A."/>
            <person name="Hoque S.M.E."/>
            <person name="Islam M.K."/>
            <person name="Roy D.K."/>
            <person name="Haider R."/>
            <person name="Moosa M.M."/>
            <person name="Elias S.M."/>
            <person name="Hasan A.M."/>
            <person name="Jahan S."/>
            <person name="Shafiuddin M."/>
            <person name="Mahmood N."/>
            <person name="Shommy N.S."/>
        </authorList>
    </citation>
    <scope>NUCLEOTIDE SEQUENCE [LARGE SCALE GENOMIC DNA]</scope>
    <source>
        <strain evidence="3">cv. O-4</strain>
    </source>
</reference>
<proteinExistence type="predicted"/>
<dbReference type="Pfam" id="PF08387">
    <property type="entry name" value="FBD"/>
    <property type="match status" value="1"/>
</dbReference>
<protein>
    <recommendedName>
        <fullName evidence="1">F-box domain-containing protein</fullName>
    </recommendedName>
</protein>
<evidence type="ECO:0000313" key="3">
    <source>
        <dbReference type="Proteomes" id="UP000187203"/>
    </source>
</evidence>
<dbReference type="InterPro" id="IPR053781">
    <property type="entry name" value="F-box_AtFBL13-like"/>
</dbReference>
<dbReference type="SMART" id="SM00579">
    <property type="entry name" value="FBD"/>
    <property type="match status" value="1"/>
</dbReference>
<dbReference type="InterPro" id="IPR036047">
    <property type="entry name" value="F-box-like_dom_sf"/>
</dbReference>
<dbReference type="PANTHER" id="PTHR31900">
    <property type="entry name" value="F-BOX/RNI SUPERFAMILY PROTEIN-RELATED"/>
    <property type="match status" value="1"/>
</dbReference>
<feature type="domain" description="F-box" evidence="1">
    <location>
        <begin position="11"/>
        <end position="58"/>
    </location>
</feature>
<dbReference type="Proteomes" id="UP000187203">
    <property type="component" value="Unassembled WGS sequence"/>
</dbReference>
<accession>A0A1R3L402</accession>
<dbReference type="PANTHER" id="PTHR31900:SF34">
    <property type="entry name" value="EMB|CAB62440.1-RELATED"/>
    <property type="match status" value="1"/>
</dbReference>
<evidence type="ECO:0000313" key="2">
    <source>
        <dbReference type="EMBL" id="OMP14037.1"/>
    </source>
</evidence>
<dbReference type="SUPFAM" id="SSF81383">
    <property type="entry name" value="F-box domain"/>
    <property type="match status" value="1"/>
</dbReference>
<dbReference type="InterPro" id="IPR006566">
    <property type="entry name" value="FBD"/>
</dbReference>
<sequence>MDGVDGGAADADRISQLPEEIMAHIVSFLNMKEAVATRVLNKTWEKFWTNQVGQLRNLEFDMDNFRGRNRVRFRNYVDQIISLRGPDNVEEFRLGFYELEQDDLPSISRWIDYATSCQVQRMELYLYGTLPFGGEEEEEGHLFLISAPNLIRLKISLVTPDEFQFCSDHTFIIQTPNLEYLEIAEDTIFASYEIQEIPTLDEAKLNIGPHSDFITEGEISQEEARRVMVLLQGVKHARKLTLTEATTAALGLVVDDDDEPLPFFPNLLNLQLCIDNCYGWKLLPDFLTNSPNLQVLQLNKLQEPYDYEKEPEFILDEETYGWIEPEYVPTCLAERLREIRMISLKRSEDEEDVIRFLLKNSMVLQRMTINFSEYYDGEALDEDMIEEFPRGSNICQLIFD</sequence>
<dbReference type="PROSITE" id="PS50181">
    <property type="entry name" value="FBOX"/>
    <property type="match status" value="1"/>
</dbReference>
<organism evidence="2 3">
    <name type="scientific">Corchorus olitorius</name>
    <dbReference type="NCBI Taxonomy" id="93759"/>
    <lineage>
        <taxon>Eukaryota</taxon>
        <taxon>Viridiplantae</taxon>
        <taxon>Streptophyta</taxon>
        <taxon>Embryophyta</taxon>
        <taxon>Tracheophyta</taxon>
        <taxon>Spermatophyta</taxon>
        <taxon>Magnoliopsida</taxon>
        <taxon>eudicotyledons</taxon>
        <taxon>Gunneridae</taxon>
        <taxon>Pentapetalae</taxon>
        <taxon>rosids</taxon>
        <taxon>malvids</taxon>
        <taxon>Malvales</taxon>
        <taxon>Malvaceae</taxon>
        <taxon>Grewioideae</taxon>
        <taxon>Apeibeae</taxon>
        <taxon>Corchorus</taxon>
    </lineage>
</organism>
<dbReference type="CDD" id="cd22160">
    <property type="entry name" value="F-box_AtFBL13-like"/>
    <property type="match status" value="1"/>
</dbReference>
<dbReference type="InterPro" id="IPR050232">
    <property type="entry name" value="FBL13/AtMIF1-like"/>
</dbReference>
<dbReference type="EMBL" id="AWUE01002358">
    <property type="protein sequence ID" value="OMP14037.1"/>
    <property type="molecule type" value="Genomic_DNA"/>
</dbReference>
<evidence type="ECO:0000259" key="1">
    <source>
        <dbReference type="PROSITE" id="PS50181"/>
    </source>
</evidence>
<dbReference type="Pfam" id="PF00646">
    <property type="entry name" value="F-box"/>
    <property type="match status" value="1"/>
</dbReference>
<dbReference type="STRING" id="93759.A0A1R3L402"/>
<dbReference type="OrthoDB" id="1298252at2759"/>
<gene>
    <name evidence="2" type="ORF">COLO4_00389</name>
</gene>
<dbReference type="AlphaFoldDB" id="A0A1R3L402"/>
<name>A0A1R3L402_9ROSI</name>
<dbReference type="InterPro" id="IPR001810">
    <property type="entry name" value="F-box_dom"/>
</dbReference>
<dbReference type="Gene3D" id="1.20.1280.50">
    <property type="match status" value="1"/>
</dbReference>